<name>A0ABP7UYM6_9FLAO</name>
<proteinExistence type="predicted"/>
<sequence>MNQLNIQRLLFLFLFFVTIVSNISFLLIYEVLFYLSFEYLNSNSNYLKIKSHKFYNWLFLSFLGFIIFVRIDIFNFSKTIDYHLNSLEHLFFAFVICLTLYVYMLIFNLISSKFYLNLLIVFIAFNGIGFLNEYFQNFYQQKPIFYLKETNIKDIIINIIGSSLVVILSLFYKFKN</sequence>
<comment type="caution">
    <text evidence="2">The sequence shown here is derived from an EMBL/GenBank/DDBJ whole genome shotgun (WGS) entry which is preliminary data.</text>
</comment>
<keyword evidence="1" id="KW-0812">Transmembrane</keyword>
<reference evidence="3" key="1">
    <citation type="journal article" date="2019" name="Int. J. Syst. Evol. Microbiol.">
        <title>The Global Catalogue of Microorganisms (GCM) 10K type strain sequencing project: providing services to taxonomists for standard genome sequencing and annotation.</title>
        <authorList>
            <consortium name="The Broad Institute Genomics Platform"/>
            <consortium name="The Broad Institute Genome Sequencing Center for Infectious Disease"/>
            <person name="Wu L."/>
            <person name="Ma J."/>
        </authorList>
    </citation>
    <scope>NUCLEOTIDE SEQUENCE [LARGE SCALE GENOMIC DNA]</scope>
    <source>
        <strain evidence="3">JCM 17068</strain>
    </source>
</reference>
<evidence type="ECO:0008006" key="4">
    <source>
        <dbReference type="Google" id="ProtNLM"/>
    </source>
</evidence>
<feature type="transmembrane region" description="Helical" evidence="1">
    <location>
        <begin position="155"/>
        <end position="174"/>
    </location>
</feature>
<keyword evidence="1" id="KW-0472">Membrane</keyword>
<organism evidence="2 3">
    <name type="scientific">Flavobacterium chungnamense</name>
    <dbReference type="NCBI Taxonomy" id="706182"/>
    <lineage>
        <taxon>Bacteria</taxon>
        <taxon>Pseudomonadati</taxon>
        <taxon>Bacteroidota</taxon>
        <taxon>Flavobacteriia</taxon>
        <taxon>Flavobacteriales</taxon>
        <taxon>Flavobacteriaceae</taxon>
        <taxon>Flavobacterium</taxon>
    </lineage>
</organism>
<keyword evidence="3" id="KW-1185">Reference proteome</keyword>
<feature type="transmembrane region" description="Helical" evidence="1">
    <location>
        <begin position="57"/>
        <end position="77"/>
    </location>
</feature>
<evidence type="ECO:0000256" key="1">
    <source>
        <dbReference type="SAM" id="Phobius"/>
    </source>
</evidence>
<dbReference type="EMBL" id="BAABCS010000020">
    <property type="protein sequence ID" value="GAA4054415.1"/>
    <property type="molecule type" value="Genomic_DNA"/>
</dbReference>
<protein>
    <recommendedName>
        <fullName evidence="4">VanZ-like domain-containing protein</fullName>
    </recommendedName>
</protein>
<dbReference type="Proteomes" id="UP001500426">
    <property type="component" value="Unassembled WGS sequence"/>
</dbReference>
<evidence type="ECO:0000313" key="3">
    <source>
        <dbReference type="Proteomes" id="UP001500426"/>
    </source>
</evidence>
<accession>A0ABP7UYM6</accession>
<evidence type="ECO:0000313" key="2">
    <source>
        <dbReference type="EMBL" id="GAA4054415.1"/>
    </source>
</evidence>
<feature type="transmembrane region" description="Helical" evidence="1">
    <location>
        <begin position="89"/>
        <end position="110"/>
    </location>
</feature>
<gene>
    <name evidence="2" type="ORF">GCM10022388_21040</name>
</gene>
<feature type="transmembrane region" description="Helical" evidence="1">
    <location>
        <begin position="116"/>
        <end position="135"/>
    </location>
</feature>
<feature type="transmembrane region" description="Helical" evidence="1">
    <location>
        <begin position="12"/>
        <end position="37"/>
    </location>
</feature>
<keyword evidence="1" id="KW-1133">Transmembrane helix</keyword>